<dbReference type="SMART" id="SM00926">
    <property type="entry name" value="Molybdop_Fe4S4"/>
    <property type="match status" value="1"/>
</dbReference>
<dbReference type="PANTHER" id="PTHR43105:SF10">
    <property type="entry name" value="NADH-QUINONE OXIDOREDUCTASE SUBUNIT G"/>
    <property type="match status" value="1"/>
</dbReference>
<evidence type="ECO:0000256" key="1">
    <source>
        <dbReference type="ARBA" id="ARBA00022485"/>
    </source>
</evidence>
<dbReference type="InterPro" id="IPR006963">
    <property type="entry name" value="Mopterin_OxRdtase_4Fe-4S_dom"/>
</dbReference>
<dbReference type="PANTHER" id="PTHR43105">
    <property type="entry name" value="RESPIRATORY NITRATE REDUCTASE"/>
    <property type="match status" value="1"/>
</dbReference>
<dbReference type="EC" id="1.7.99.4" evidence="6"/>
<reference evidence="6 7" key="1">
    <citation type="submission" date="2018-03" db="EMBL/GenBank/DDBJ databases">
        <title>Genome sequence of Moorella stamsii DSM 26217.</title>
        <authorList>
            <person name="Poehlein A."/>
            <person name="Daniel R."/>
        </authorList>
    </citation>
    <scope>NUCLEOTIDE SEQUENCE [LARGE SCALE GENOMIC DNA]</scope>
    <source>
        <strain evidence="7">DSM 26217</strain>
    </source>
</reference>
<dbReference type="AlphaFoldDB" id="A0A9X7P7I2"/>
<dbReference type="GO" id="GO:0046872">
    <property type="term" value="F:metal ion binding"/>
    <property type="evidence" value="ECO:0007669"/>
    <property type="project" value="UniProtKB-KW"/>
</dbReference>
<accession>A0A9X7P7I2</accession>
<proteinExistence type="predicted"/>
<dbReference type="EMBL" id="PVXL01000007">
    <property type="protein sequence ID" value="PRR77536.1"/>
    <property type="molecule type" value="Genomic_DNA"/>
</dbReference>
<dbReference type="InterPro" id="IPR050123">
    <property type="entry name" value="Prok_molybdopt-oxidoreductase"/>
</dbReference>
<keyword evidence="6" id="KW-0560">Oxidoreductase</keyword>
<dbReference type="SUPFAM" id="SSF53706">
    <property type="entry name" value="Formate dehydrogenase/DMSO reductase, domains 1-3"/>
    <property type="match status" value="1"/>
</dbReference>
<dbReference type="Pfam" id="PF04879">
    <property type="entry name" value="Molybdop_Fe4S4"/>
    <property type="match status" value="1"/>
</dbReference>
<evidence type="ECO:0000313" key="7">
    <source>
        <dbReference type="Proteomes" id="UP000239430"/>
    </source>
</evidence>
<evidence type="ECO:0000256" key="4">
    <source>
        <dbReference type="ARBA" id="ARBA00023014"/>
    </source>
</evidence>
<evidence type="ECO:0000259" key="5">
    <source>
        <dbReference type="PROSITE" id="PS51669"/>
    </source>
</evidence>
<evidence type="ECO:0000313" key="6">
    <source>
        <dbReference type="EMBL" id="PRR77536.1"/>
    </source>
</evidence>
<feature type="domain" description="4Fe-4S Mo/W bis-MGD-type" evidence="5">
    <location>
        <begin position="23"/>
        <end position="79"/>
    </location>
</feature>
<dbReference type="PROSITE" id="PS51669">
    <property type="entry name" value="4FE4S_MOW_BIS_MGD"/>
    <property type="match status" value="1"/>
</dbReference>
<sequence>MALAELQQGIVSLFQGEVEVAVDRWVATTCGYCGTGCGLYLGVKDGRAVAVKPDTAAPVNKGHLCLKGLYEWKTLHHPERATVPLRRQGKEMYTVTWERALEHSCNDVR</sequence>
<evidence type="ECO:0000256" key="3">
    <source>
        <dbReference type="ARBA" id="ARBA00023004"/>
    </source>
</evidence>
<evidence type="ECO:0000256" key="2">
    <source>
        <dbReference type="ARBA" id="ARBA00022723"/>
    </source>
</evidence>
<gene>
    <name evidence="6" type="primary">napA</name>
    <name evidence="6" type="ORF">MOST_01330</name>
</gene>
<dbReference type="InterPro" id="IPR027467">
    <property type="entry name" value="MopterinOxRdtase_cofactor_BS"/>
</dbReference>
<comment type="caution">
    <text evidence="6">The sequence shown here is derived from an EMBL/GenBank/DDBJ whole genome shotgun (WGS) entry which is preliminary data.</text>
</comment>
<dbReference type="PROSITE" id="PS00551">
    <property type="entry name" value="MOLYBDOPTERIN_PROK_1"/>
    <property type="match status" value="1"/>
</dbReference>
<dbReference type="Proteomes" id="UP000239430">
    <property type="component" value="Unassembled WGS sequence"/>
</dbReference>
<dbReference type="RefSeq" id="WP_054938274.1">
    <property type="nucleotide sequence ID" value="NZ_PVXL01000007.1"/>
</dbReference>
<keyword evidence="4" id="KW-0411">Iron-sulfur</keyword>
<keyword evidence="7" id="KW-1185">Reference proteome</keyword>
<dbReference type="GO" id="GO:0016491">
    <property type="term" value="F:oxidoreductase activity"/>
    <property type="evidence" value="ECO:0007669"/>
    <property type="project" value="UniProtKB-KW"/>
</dbReference>
<dbReference type="GO" id="GO:0051539">
    <property type="term" value="F:4 iron, 4 sulfur cluster binding"/>
    <property type="evidence" value="ECO:0007669"/>
    <property type="project" value="UniProtKB-KW"/>
</dbReference>
<organism evidence="6 7">
    <name type="scientific">Neomoorella stamsii</name>
    <dbReference type="NCBI Taxonomy" id="1266720"/>
    <lineage>
        <taxon>Bacteria</taxon>
        <taxon>Bacillati</taxon>
        <taxon>Bacillota</taxon>
        <taxon>Clostridia</taxon>
        <taxon>Neomoorellales</taxon>
        <taxon>Neomoorellaceae</taxon>
        <taxon>Neomoorella</taxon>
    </lineage>
</organism>
<name>A0A9X7P7I2_9FIRM</name>
<keyword evidence="1" id="KW-0004">4Fe-4S</keyword>
<dbReference type="Gene3D" id="3.30.200.210">
    <property type="match status" value="1"/>
</dbReference>
<keyword evidence="3" id="KW-0408">Iron</keyword>
<keyword evidence="2" id="KW-0479">Metal-binding</keyword>
<protein>
    <submittedName>
        <fullName evidence="6">Periplasmic nitrate reductase</fullName>
        <ecNumber evidence="6">1.7.99.4</ecNumber>
    </submittedName>
</protein>